<reference evidence="2" key="1">
    <citation type="submission" date="2018-05" db="EMBL/GenBank/DDBJ databases">
        <authorList>
            <consortium name="PulseNet: The National Subtyping Network for Foodborne Disease Surveillance"/>
            <person name="Tarr C.L."/>
            <person name="Trees E."/>
            <person name="Katz L.S."/>
            <person name="Carleton-Romer H.A."/>
            <person name="Stroika S."/>
            <person name="Kucerova Z."/>
            <person name="Roache K.F."/>
            <person name="Sabol A.L."/>
            <person name="Besser J."/>
            <person name="Gerner-Smidt P."/>
        </authorList>
    </citation>
    <scope>NUCLEOTIDE SEQUENCE</scope>
    <source>
        <strain evidence="2">2014D-0197</strain>
        <strain evidence="1 3">PNUSAC001503</strain>
    </source>
</reference>
<dbReference type="EMBL" id="AACCXK010000029">
    <property type="protein sequence ID" value="EAK0453758.1"/>
    <property type="molecule type" value="Genomic_DNA"/>
</dbReference>
<evidence type="ECO:0000313" key="2">
    <source>
        <dbReference type="EMBL" id="EAK0453758.1"/>
    </source>
</evidence>
<dbReference type="Proteomes" id="UP000535509">
    <property type="component" value="Unassembled WGS sequence"/>
</dbReference>
<comment type="caution">
    <text evidence="2">The sequence shown here is derived from an EMBL/GenBank/DDBJ whole genome shotgun (WGS) entry which is preliminary data.</text>
</comment>
<dbReference type="EMBL" id="AABTCC010000003">
    <property type="protein sequence ID" value="EAI8858601.1"/>
    <property type="molecule type" value="Genomic_DNA"/>
</dbReference>
<sequence>MWGSSALLHELINSSQWRIRCEIEQSDKAKNKLISAHMDELRKDPARMEAWISALEAFLDNKLVYWLTWGFWRNGKQDKVEWKVCSDIVEFFYSGVEYKITDEHRENYFRKREKEDAAKIIKVLKAYLSGKQLVRRKDRPEFKEDLEWEKVGDNHYFLFGTHDYKLEDEEFIEDKYNLTLPNKPVVPVDLEFIKFRDPATYRYYKPRFITITKFDQQPYAFTKEGC</sequence>
<gene>
    <name evidence="2" type="ORF">AAH17_08945</name>
    <name evidence="1" type="ORF">CX802_01885</name>
</gene>
<name>A0A5L4KD96_CAMFE</name>
<dbReference type="AlphaFoldDB" id="A0A5L4KD96"/>
<protein>
    <submittedName>
        <fullName evidence="2">Uncharacterized protein</fullName>
    </submittedName>
</protein>
<proteinExistence type="predicted"/>
<evidence type="ECO:0000313" key="1">
    <source>
        <dbReference type="EMBL" id="EAI8858601.1"/>
    </source>
</evidence>
<organism evidence="2">
    <name type="scientific">Campylobacter fetus</name>
    <dbReference type="NCBI Taxonomy" id="196"/>
    <lineage>
        <taxon>Bacteria</taxon>
        <taxon>Pseudomonadati</taxon>
        <taxon>Campylobacterota</taxon>
        <taxon>Epsilonproteobacteria</taxon>
        <taxon>Campylobacterales</taxon>
        <taxon>Campylobacteraceae</taxon>
        <taxon>Campylobacter</taxon>
    </lineage>
</organism>
<dbReference type="RefSeq" id="WP_035148308.1">
    <property type="nucleotide sequence ID" value="NZ_CBCVGI010000053.1"/>
</dbReference>
<evidence type="ECO:0000313" key="3">
    <source>
        <dbReference type="Proteomes" id="UP000535509"/>
    </source>
</evidence>
<accession>A0A5L4KD96</accession>
<keyword evidence="3" id="KW-1185">Reference proteome</keyword>